<dbReference type="InterPro" id="IPR012340">
    <property type="entry name" value="NA-bd_OB-fold"/>
</dbReference>
<keyword evidence="5" id="KW-1185">Reference proteome</keyword>
<dbReference type="SUPFAM" id="SSF50249">
    <property type="entry name" value="Nucleic acid-binding proteins"/>
    <property type="match status" value="1"/>
</dbReference>
<dbReference type="PANTHER" id="PTHR22594">
    <property type="entry name" value="ASPARTYL/LYSYL-TRNA SYNTHETASE"/>
    <property type="match status" value="1"/>
</dbReference>
<evidence type="ECO:0000256" key="2">
    <source>
        <dbReference type="ARBA" id="ARBA00023146"/>
    </source>
</evidence>
<dbReference type="Gene3D" id="2.40.50.140">
    <property type="entry name" value="Nucleic acid-binding proteins"/>
    <property type="match status" value="1"/>
</dbReference>
<organism evidence="4 5">
    <name type="scientific">Zancudomyces culisetae</name>
    <name type="common">Gut fungus</name>
    <name type="synonym">Smittium culisetae</name>
    <dbReference type="NCBI Taxonomy" id="1213189"/>
    <lineage>
        <taxon>Eukaryota</taxon>
        <taxon>Fungi</taxon>
        <taxon>Fungi incertae sedis</taxon>
        <taxon>Zoopagomycota</taxon>
        <taxon>Kickxellomycotina</taxon>
        <taxon>Harpellomycetes</taxon>
        <taxon>Harpellales</taxon>
        <taxon>Legeriomycetaceae</taxon>
        <taxon>Zancudomyces</taxon>
    </lineage>
</organism>
<protein>
    <submittedName>
        <fullName evidence="4">Aspartate-tRNA ligase</fullName>
    </submittedName>
</protein>
<dbReference type="PANTHER" id="PTHR22594:SF5">
    <property type="entry name" value="ASPARTATE--TRNA LIGASE, MITOCHONDRIAL"/>
    <property type="match status" value="1"/>
</dbReference>
<accession>A0A1R1PP18</accession>
<dbReference type="Pfam" id="PF01336">
    <property type="entry name" value="tRNA_anti-codon"/>
    <property type="match status" value="1"/>
</dbReference>
<evidence type="ECO:0000313" key="4">
    <source>
        <dbReference type="EMBL" id="OMH82726.1"/>
    </source>
</evidence>
<dbReference type="Proteomes" id="UP000188320">
    <property type="component" value="Unassembled WGS sequence"/>
</dbReference>
<evidence type="ECO:0000259" key="3">
    <source>
        <dbReference type="Pfam" id="PF01336"/>
    </source>
</evidence>
<keyword evidence="4" id="KW-0436">Ligase</keyword>
<keyword evidence="2" id="KW-0030">Aminoacyl-tRNA synthetase</keyword>
<dbReference type="GO" id="GO:0005524">
    <property type="term" value="F:ATP binding"/>
    <property type="evidence" value="ECO:0007669"/>
    <property type="project" value="UniProtKB-KW"/>
</dbReference>
<dbReference type="GO" id="GO:0006422">
    <property type="term" value="P:aspartyl-tRNA aminoacylation"/>
    <property type="evidence" value="ECO:0007669"/>
    <property type="project" value="TreeGrafter"/>
</dbReference>
<comment type="caution">
    <text evidence="4">The sequence shown here is derived from an EMBL/GenBank/DDBJ whole genome shotgun (WGS) entry which is preliminary data.</text>
</comment>
<dbReference type="EMBL" id="LSSK01000607">
    <property type="protein sequence ID" value="OMH82726.1"/>
    <property type="molecule type" value="Genomic_DNA"/>
</dbReference>
<reference evidence="5" key="1">
    <citation type="submission" date="2017-01" db="EMBL/GenBank/DDBJ databases">
        <authorList>
            <person name="Wang Y."/>
            <person name="White M."/>
            <person name="Kvist S."/>
            <person name="Moncalvo J.-M."/>
        </authorList>
    </citation>
    <scope>NUCLEOTIDE SEQUENCE [LARGE SCALE GENOMIC DNA]</scope>
    <source>
        <strain evidence="5">COL-18-3</strain>
    </source>
</reference>
<dbReference type="GO" id="GO:0005739">
    <property type="term" value="C:mitochondrion"/>
    <property type="evidence" value="ECO:0007669"/>
    <property type="project" value="TreeGrafter"/>
</dbReference>
<evidence type="ECO:0000256" key="1">
    <source>
        <dbReference type="ARBA" id="ARBA00022917"/>
    </source>
</evidence>
<dbReference type="InterPro" id="IPR004365">
    <property type="entry name" value="NA-bd_OB_tRNA"/>
</dbReference>
<dbReference type="AlphaFoldDB" id="A0A1R1PP18"/>
<dbReference type="GO" id="GO:0004815">
    <property type="term" value="F:aspartate-tRNA ligase activity"/>
    <property type="evidence" value="ECO:0007669"/>
    <property type="project" value="TreeGrafter"/>
</dbReference>
<dbReference type="OrthoDB" id="439710at2759"/>
<keyword evidence="1" id="KW-0648">Protein biosynthesis</keyword>
<dbReference type="GO" id="GO:0003676">
    <property type="term" value="F:nucleic acid binding"/>
    <property type="evidence" value="ECO:0007669"/>
    <property type="project" value="InterPro"/>
</dbReference>
<evidence type="ECO:0000313" key="5">
    <source>
        <dbReference type="Proteomes" id="UP000188320"/>
    </source>
</evidence>
<sequence length="149" mass="16449">MILKIDNITKQDLNSYNVKATSMRTHTCGQVGSCLIGEVVEVCGWTQSIRSISSGLSFIKLRDIDGSVQIVLDKQTLSKDNGQIWEVLRDLPVESVVKIKGVVKKQPGGKKKGDETNFDHSLVEIVASDVTVLNTARNLPFNLHTKEKL</sequence>
<name>A0A1R1PP18_ZANCU</name>
<gene>
    <name evidence="4" type="ORF">AX774_g3786</name>
</gene>
<feature type="domain" description="OB" evidence="3">
    <location>
        <begin position="40"/>
        <end position="133"/>
    </location>
</feature>
<proteinExistence type="predicted"/>